<dbReference type="InterPro" id="IPR036412">
    <property type="entry name" value="HAD-like_sf"/>
</dbReference>
<feature type="compositionally biased region" description="Polar residues" evidence="7">
    <location>
        <begin position="463"/>
        <end position="502"/>
    </location>
</feature>
<evidence type="ECO:0000313" key="9">
    <source>
        <dbReference type="Proteomes" id="UP000318571"/>
    </source>
</evidence>
<keyword evidence="4" id="KW-0460">Magnesium</keyword>
<dbReference type="AlphaFoldDB" id="A0A553PGF3"/>
<evidence type="ECO:0000256" key="7">
    <source>
        <dbReference type="SAM" id="MobiDB-lite"/>
    </source>
</evidence>
<dbReference type="PANTHER" id="PTHR12103">
    <property type="entry name" value="5'-NUCLEOTIDASE DOMAIN-CONTAINING"/>
    <property type="match status" value="1"/>
</dbReference>
<comment type="caution">
    <text evidence="8">The sequence shown here is derived from an EMBL/GenBank/DDBJ whole genome shotgun (WGS) entry which is preliminary data.</text>
</comment>
<dbReference type="SUPFAM" id="SSF56784">
    <property type="entry name" value="HAD-like"/>
    <property type="match status" value="1"/>
</dbReference>
<dbReference type="InterPro" id="IPR008380">
    <property type="entry name" value="HAD-SF_hydro_IG_5-nucl"/>
</dbReference>
<dbReference type="GO" id="GO:0046872">
    <property type="term" value="F:metal ion binding"/>
    <property type="evidence" value="ECO:0007669"/>
    <property type="project" value="UniProtKB-KW"/>
</dbReference>
<evidence type="ECO:0000256" key="2">
    <source>
        <dbReference type="ARBA" id="ARBA00022723"/>
    </source>
</evidence>
<dbReference type="OrthoDB" id="6503940at2759"/>
<accession>A0A553PGF3</accession>
<evidence type="ECO:0000256" key="3">
    <source>
        <dbReference type="ARBA" id="ARBA00022801"/>
    </source>
</evidence>
<keyword evidence="5" id="KW-0007">Acetylation</keyword>
<evidence type="ECO:0000313" key="8">
    <source>
        <dbReference type="EMBL" id="TRY76769.1"/>
    </source>
</evidence>
<dbReference type="Pfam" id="PF05761">
    <property type="entry name" value="5_nucleotid"/>
    <property type="match status" value="1"/>
</dbReference>
<keyword evidence="2" id="KW-0479">Metal-binding</keyword>
<keyword evidence="3" id="KW-0378">Hydrolase</keyword>
<dbReference type="PANTHER" id="PTHR12103:SF38">
    <property type="entry name" value="5'-NUCLEOTIDASE DOMAIN-CONTAINING PROTEIN 1"/>
    <property type="match status" value="1"/>
</dbReference>
<name>A0A553PGF3_TIGCA</name>
<dbReference type="NCBIfam" id="TIGR02244">
    <property type="entry name" value="HAD-IG-Ncltidse"/>
    <property type="match status" value="1"/>
</dbReference>
<dbReference type="GO" id="GO:0008253">
    <property type="term" value="F:5'-nucleotidase activity"/>
    <property type="evidence" value="ECO:0007669"/>
    <property type="project" value="TreeGrafter"/>
</dbReference>
<feature type="region of interest" description="Disordered" evidence="7">
    <location>
        <begin position="407"/>
        <end position="437"/>
    </location>
</feature>
<organism evidence="8 9">
    <name type="scientific">Tigriopus californicus</name>
    <name type="common">Marine copepod</name>
    <dbReference type="NCBI Taxonomy" id="6832"/>
    <lineage>
        <taxon>Eukaryota</taxon>
        <taxon>Metazoa</taxon>
        <taxon>Ecdysozoa</taxon>
        <taxon>Arthropoda</taxon>
        <taxon>Crustacea</taxon>
        <taxon>Multicrustacea</taxon>
        <taxon>Hexanauplia</taxon>
        <taxon>Copepoda</taxon>
        <taxon>Harpacticoida</taxon>
        <taxon>Harpacticidae</taxon>
        <taxon>Tigriopus</taxon>
    </lineage>
</organism>
<dbReference type="EMBL" id="VCGU01000004">
    <property type="protein sequence ID" value="TRY76769.1"/>
    <property type="molecule type" value="Genomic_DNA"/>
</dbReference>
<proteinExistence type="inferred from homology"/>
<evidence type="ECO:0000256" key="6">
    <source>
        <dbReference type="ARBA" id="ARBA00069357"/>
    </source>
</evidence>
<comment type="similarity">
    <text evidence="1">Belongs to the 5'(3')-deoxyribonucleotidase family.</text>
</comment>
<evidence type="ECO:0000256" key="4">
    <source>
        <dbReference type="ARBA" id="ARBA00022842"/>
    </source>
</evidence>
<sequence length="592" mass="67463">MTRLKKTLCLESYDCIGFDLDHTLCRYNVGPMVRLEFDLLAEFLVEKKGYDPAIRSKDFDQDLDFVCKGLTLDCERGNLLRLHYDGFVLAACHGTKRLSDQEIERVYGRCRKQHPGHEFSRHLRENGPQKLIEFSPLLHSFMDYFDIAAPLLCARVVDVLDQINNGGKPMEEYFFWPDIHEGLKDMFLRTNFASDQGGYFPELKAHPEKYILKRSPEFREWLKMLRANGKYLYVITGSHFDFASHVASYALGDDWKDLFDIVIFFARKPSFFVEKRPFWRLEGAKEVESLEGWEDLETGDYYSQGNWNDLNEFFEYATEWQPSTSLYFGDNVMQDVLAPKKFTTTVDCIAVSEELIAEGMLNHPPSHTHTKDIVSTLWGSYFFYPDSRIIKKKGSVVMGRASSFRNWSNHQQDSTGTEGRSKTPRNTTTPTSSQAMEDEVNRAMNLRRVASLKKSDPADPTILTPSEVIQRSSANKMTMPGSSKSFDGSVLNSGRRSDTPTQAPDDLPKSVSADSVAELVKGTDRINTLWGCLIRDYAKMCIPDLQVFVDYPIDFQFPAFGRDKNGTLVGSGFFPAEPLSLHTNVPIVCLTD</sequence>
<feature type="region of interest" description="Disordered" evidence="7">
    <location>
        <begin position="451"/>
        <end position="510"/>
    </location>
</feature>
<protein>
    <recommendedName>
        <fullName evidence="6">5'-nucleotidase domain-containing protein 1</fullName>
    </recommendedName>
</protein>
<dbReference type="Gene3D" id="3.40.50.1000">
    <property type="entry name" value="HAD superfamily/HAD-like"/>
    <property type="match status" value="1"/>
</dbReference>
<evidence type="ECO:0000256" key="5">
    <source>
        <dbReference type="ARBA" id="ARBA00022990"/>
    </source>
</evidence>
<reference evidence="8 9" key="1">
    <citation type="journal article" date="2018" name="Nat. Ecol. Evol.">
        <title>Genomic signatures of mitonuclear coevolution across populations of Tigriopus californicus.</title>
        <authorList>
            <person name="Barreto F.S."/>
            <person name="Watson E.T."/>
            <person name="Lima T.G."/>
            <person name="Willett C.S."/>
            <person name="Edmands S."/>
            <person name="Li W."/>
            <person name="Burton R.S."/>
        </authorList>
    </citation>
    <scope>NUCLEOTIDE SEQUENCE [LARGE SCALE GENOMIC DNA]</scope>
    <source>
        <strain evidence="8 9">San Diego</strain>
    </source>
</reference>
<dbReference type="Proteomes" id="UP000318571">
    <property type="component" value="Chromosome 5"/>
</dbReference>
<keyword evidence="9" id="KW-1185">Reference proteome</keyword>
<dbReference type="STRING" id="6832.A0A553PGF3"/>
<gene>
    <name evidence="8" type="ORF">TCAL_00154</name>
</gene>
<dbReference type="FunFam" id="3.40.50.1000:FF:000086">
    <property type="entry name" value="LD24878p"/>
    <property type="match status" value="1"/>
</dbReference>
<feature type="compositionally biased region" description="Polar residues" evidence="7">
    <location>
        <begin position="407"/>
        <end position="435"/>
    </location>
</feature>
<evidence type="ECO:0000256" key="1">
    <source>
        <dbReference type="ARBA" id="ARBA00009589"/>
    </source>
</evidence>
<dbReference type="InterPro" id="IPR023214">
    <property type="entry name" value="HAD_sf"/>
</dbReference>